<evidence type="ECO:0000313" key="10">
    <source>
        <dbReference type="WBParaSite" id="MBELARI_LOCUS7572"/>
    </source>
</evidence>
<dbReference type="InterPro" id="IPR008422">
    <property type="entry name" value="KN_HD"/>
</dbReference>
<dbReference type="SUPFAM" id="SSF46689">
    <property type="entry name" value="Homeodomain-like"/>
    <property type="match status" value="1"/>
</dbReference>
<protein>
    <recommendedName>
        <fullName evidence="11">Homeobox domain-containing protein</fullName>
    </recommendedName>
</protein>
<dbReference type="PROSITE" id="PS50071">
    <property type="entry name" value="HOMEOBOX_2"/>
    <property type="match status" value="1"/>
</dbReference>
<keyword evidence="9" id="KW-1185">Reference proteome</keyword>
<organism evidence="9 10">
    <name type="scientific">Mesorhabditis belari</name>
    <dbReference type="NCBI Taxonomy" id="2138241"/>
    <lineage>
        <taxon>Eukaryota</taxon>
        <taxon>Metazoa</taxon>
        <taxon>Ecdysozoa</taxon>
        <taxon>Nematoda</taxon>
        <taxon>Chromadorea</taxon>
        <taxon>Rhabditida</taxon>
        <taxon>Rhabditina</taxon>
        <taxon>Rhabditomorpha</taxon>
        <taxon>Rhabditoidea</taxon>
        <taxon>Rhabditidae</taxon>
        <taxon>Mesorhabditinae</taxon>
        <taxon>Mesorhabditis</taxon>
    </lineage>
</organism>
<accession>A0AAF3FKB9</accession>
<keyword evidence="4 6" id="KW-0371">Homeobox</keyword>
<proteinExistence type="inferred from homology"/>
<dbReference type="InterPro" id="IPR017970">
    <property type="entry name" value="Homeobox_CS"/>
</dbReference>
<evidence type="ECO:0000259" key="8">
    <source>
        <dbReference type="PROSITE" id="PS51978"/>
    </source>
</evidence>
<dbReference type="AlphaFoldDB" id="A0AAF3FKB9"/>
<dbReference type="InterPro" id="IPR005542">
    <property type="entry name" value="PBX_PBC_dom"/>
</dbReference>
<dbReference type="InterPro" id="IPR001356">
    <property type="entry name" value="HD"/>
</dbReference>
<evidence type="ECO:0000256" key="5">
    <source>
        <dbReference type="ARBA" id="ARBA00023242"/>
    </source>
</evidence>
<dbReference type="SMART" id="SM00389">
    <property type="entry name" value="HOX"/>
    <property type="match status" value="1"/>
</dbReference>
<evidence type="ECO:0000256" key="3">
    <source>
        <dbReference type="ARBA" id="ARBA00023125"/>
    </source>
</evidence>
<feature type="DNA-binding region" description="Homeobox" evidence="6">
    <location>
        <begin position="164"/>
        <end position="226"/>
    </location>
</feature>
<dbReference type="InterPro" id="IPR050224">
    <property type="entry name" value="TALE_homeobox"/>
</dbReference>
<keyword evidence="3 6" id="KW-0238">DNA-binding</keyword>
<evidence type="ECO:0000256" key="2">
    <source>
        <dbReference type="ARBA" id="ARBA00007601"/>
    </source>
</evidence>
<evidence type="ECO:0008006" key="11">
    <source>
        <dbReference type="Google" id="ProtNLM"/>
    </source>
</evidence>
<feature type="domain" description="Homeobox" evidence="7">
    <location>
        <begin position="162"/>
        <end position="225"/>
    </location>
</feature>
<dbReference type="PROSITE" id="PS00027">
    <property type="entry name" value="HOMEOBOX_1"/>
    <property type="match status" value="1"/>
</dbReference>
<evidence type="ECO:0000256" key="6">
    <source>
        <dbReference type="PROSITE-ProRule" id="PRU00108"/>
    </source>
</evidence>
<name>A0AAF3FKB9_9BILA</name>
<evidence type="ECO:0000256" key="1">
    <source>
        <dbReference type="ARBA" id="ARBA00004123"/>
    </source>
</evidence>
<dbReference type="CDD" id="cd00086">
    <property type="entry name" value="homeodomain"/>
    <property type="match status" value="1"/>
</dbReference>
<comment type="subcellular location">
    <subcellularLocation>
        <location evidence="1 6">Nucleus</location>
    </subcellularLocation>
</comment>
<dbReference type="GO" id="GO:0000987">
    <property type="term" value="F:cis-regulatory region sequence-specific DNA binding"/>
    <property type="evidence" value="ECO:0007669"/>
    <property type="project" value="UniProtKB-ARBA"/>
</dbReference>
<dbReference type="Proteomes" id="UP000887575">
    <property type="component" value="Unassembled WGS sequence"/>
</dbReference>
<dbReference type="WBParaSite" id="MBELARI_LOCUS7572">
    <property type="protein sequence ID" value="MBELARI_LOCUS7572"/>
    <property type="gene ID" value="MBELARI_LOCUS7572"/>
</dbReference>
<evidence type="ECO:0000313" key="9">
    <source>
        <dbReference type="Proteomes" id="UP000887575"/>
    </source>
</evidence>
<feature type="domain" description="PBC" evidence="8">
    <location>
        <begin position="1"/>
        <end position="163"/>
    </location>
</feature>
<dbReference type="GO" id="GO:0000981">
    <property type="term" value="F:DNA-binding transcription factor activity, RNA polymerase II-specific"/>
    <property type="evidence" value="ECO:0007669"/>
    <property type="project" value="InterPro"/>
</dbReference>
<dbReference type="PROSITE" id="PS51978">
    <property type="entry name" value="PBC"/>
    <property type="match status" value="1"/>
</dbReference>
<keyword evidence="5 6" id="KW-0539">Nucleus</keyword>
<sequence>MPPKRKSKKPCTTGPPNSLLFLDNSMDPFMSQLSQMSTITPNEIAPPPFDILLSNHFFRPMFDVLCDRENENALQPQEFTHFVEEIDKVDMMLETRADMKKDCEAMKQKVCEVLEVQKSFRPISDEDKHKSMDLVERRFQKAEYQMKQVVCNQALVLSNSCLDARRKRRNFSKEATAVLQEFFNTHADHPYPTDEEKAELAKKCNITVQQVSNWFGNRRIRQKKLPQFRQYVTMLPAHQYLSDVPTTSSLHPLSGGIEIDSHLMPTTHLPSLNDQTYPSYLFDNVSDPTNSQLSGVYGSSMANLYHQ</sequence>
<reference evidence="10" key="1">
    <citation type="submission" date="2024-02" db="UniProtKB">
        <authorList>
            <consortium name="WormBaseParasite"/>
        </authorList>
    </citation>
    <scope>IDENTIFICATION</scope>
</reference>
<dbReference type="Pfam" id="PF05920">
    <property type="entry name" value="Homeobox_KN"/>
    <property type="match status" value="1"/>
</dbReference>
<dbReference type="PANTHER" id="PTHR11850">
    <property type="entry name" value="HOMEOBOX PROTEIN TRANSCRIPTION FACTORS"/>
    <property type="match status" value="1"/>
</dbReference>
<dbReference type="Gene3D" id="1.10.10.60">
    <property type="entry name" value="Homeodomain-like"/>
    <property type="match status" value="1"/>
</dbReference>
<dbReference type="GO" id="GO:0005634">
    <property type="term" value="C:nucleus"/>
    <property type="evidence" value="ECO:0007669"/>
    <property type="project" value="UniProtKB-SubCell"/>
</dbReference>
<evidence type="ECO:0000256" key="4">
    <source>
        <dbReference type="ARBA" id="ARBA00023155"/>
    </source>
</evidence>
<dbReference type="InterPro" id="IPR009057">
    <property type="entry name" value="Homeodomain-like_sf"/>
</dbReference>
<dbReference type="Pfam" id="PF03792">
    <property type="entry name" value="PBC"/>
    <property type="match status" value="1"/>
</dbReference>
<comment type="similarity">
    <text evidence="2">Belongs to the TALE/PBX homeobox family.</text>
</comment>
<evidence type="ECO:0000259" key="7">
    <source>
        <dbReference type="PROSITE" id="PS50071"/>
    </source>
</evidence>